<name>A0A0H2XB22_XANC8</name>
<gene>
    <name evidence="2" type="ordered locus">XC_3685</name>
</gene>
<reference evidence="2 3" key="1">
    <citation type="journal article" date="2005" name="Genome Res.">
        <title>Comparative and functional genomic analyses of the pathogenicity of phytopathogen Xanthomonas campestris pv. campestris.</title>
        <authorList>
            <person name="Qian W."/>
            <person name="Jia Y."/>
            <person name="Ren S.X."/>
            <person name="He Y.Q."/>
            <person name="Feng J.X."/>
            <person name="Lu L.F."/>
            <person name="Sun Q."/>
            <person name="Ying G."/>
            <person name="Tang D.J."/>
            <person name="Tang H."/>
            <person name="Wu W."/>
            <person name="Hao P."/>
            <person name="Wang L."/>
            <person name="Jiang B.L."/>
            <person name="Zeng S."/>
            <person name="Gu W.Y."/>
            <person name="Lu G."/>
            <person name="Rong L."/>
            <person name="Tian Y."/>
            <person name="Yao Z."/>
            <person name="Fu G."/>
            <person name="Chen B."/>
            <person name="Fang R."/>
            <person name="Qiang B."/>
            <person name="Chen Z."/>
            <person name="Zhao G.P."/>
            <person name="Tang J.L."/>
            <person name="He C."/>
        </authorList>
    </citation>
    <scope>NUCLEOTIDE SEQUENCE [LARGE SCALE GENOMIC DNA]</scope>
    <source>
        <strain evidence="2 3">8004</strain>
    </source>
</reference>
<keyword evidence="1" id="KW-1133">Transmembrane helix</keyword>
<dbReference type="HOGENOM" id="CLU_139783_1_0_6"/>
<protein>
    <recommendedName>
        <fullName evidence="4">ATP synthase protein I</fullName>
    </recommendedName>
</protein>
<feature type="transmembrane region" description="Helical" evidence="1">
    <location>
        <begin position="72"/>
        <end position="95"/>
    </location>
</feature>
<evidence type="ECO:0008006" key="4">
    <source>
        <dbReference type="Google" id="ProtNLM"/>
    </source>
</evidence>
<dbReference type="RefSeq" id="WP_011035795.1">
    <property type="nucleotide sequence ID" value="NC_007086.1"/>
</dbReference>
<feature type="transmembrane region" description="Helical" evidence="1">
    <location>
        <begin position="101"/>
        <end position="119"/>
    </location>
</feature>
<keyword evidence="1" id="KW-0472">Membrane</keyword>
<feature type="transmembrane region" description="Helical" evidence="1">
    <location>
        <begin position="12"/>
        <end position="33"/>
    </location>
</feature>
<dbReference type="Proteomes" id="UP000000420">
    <property type="component" value="Chromosome"/>
</dbReference>
<dbReference type="AlphaFoldDB" id="A0A0H2XB22"/>
<feature type="transmembrane region" description="Helical" evidence="1">
    <location>
        <begin position="39"/>
        <end position="60"/>
    </location>
</feature>
<dbReference type="EMBL" id="CP000050">
    <property type="protein sequence ID" value="AAY50726.1"/>
    <property type="molecule type" value="Genomic_DNA"/>
</dbReference>
<organism evidence="2 3">
    <name type="scientific">Xanthomonas campestris pv. campestris (strain 8004)</name>
    <dbReference type="NCBI Taxonomy" id="314565"/>
    <lineage>
        <taxon>Bacteria</taxon>
        <taxon>Pseudomonadati</taxon>
        <taxon>Pseudomonadota</taxon>
        <taxon>Gammaproteobacteria</taxon>
        <taxon>Lysobacterales</taxon>
        <taxon>Lysobacteraceae</taxon>
        <taxon>Xanthomonas</taxon>
    </lineage>
</organism>
<evidence type="ECO:0000256" key="1">
    <source>
        <dbReference type="SAM" id="Phobius"/>
    </source>
</evidence>
<accession>A0A0H2XB22</accession>
<dbReference type="GeneID" id="58014892"/>
<evidence type="ECO:0000313" key="3">
    <source>
        <dbReference type="Proteomes" id="UP000000420"/>
    </source>
</evidence>
<keyword evidence="1" id="KW-0812">Transmembrane</keyword>
<evidence type="ECO:0000313" key="2">
    <source>
        <dbReference type="EMBL" id="AAY50726.1"/>
    </source>
</evidence>
<sequence>MLNSVDAGRRLMLRAAVYPLAAVAITSLGLLLMGPRYSAGLALTGFATVLGGWVAARTALGGGIQAAGIAMVRLILAMVLKWVLVFVALALGFALWRLPPLALLAGIAIGLIFQVLALARR</sequence>
<dbReference type="KEGG" id="xcb:XC_3685"/>
<proteinExistence type="predicted"/>